<dbReference type="Pfam" id="PF00528">
    <property type="entry name" value="BPD_transp_1"/>
    <property type="match status" value="1"/>
</dbReference>
<dbReference type="SUPFAM" id="SSF161098">
    <property type="entry name" value="MetI-like"/>
    <property type="match status" value="1"/>
</dbReference>
<evidence type="ECO:0000256" key="5">
    <source>
        <dbReference type="ARBA" id="ARBA00022989"/>
    </source>
</evidence>
<dbReference type="PANTHER" id="PTHR30151">
    <property type="entry name" value="ALKANE SULFONATE ABC TRANSPORTER-RELATED, MEMBRANE SUBUNIT"/>
    <property type="match status" value="1"/>
</dbReference>
<comment type="subcellular location">
    <subcellularLocation>
        <location evidence="1 7">Cell membrane</location>
        <topology evidence="1 7">Multi-pass membrane protein</topology>
    </subcellularLocation>
</comment>
<dbReference type="Proteomes" id="UP001203284">
    <property type="component" value="Unassembled WGS sequence"/>
</dbReference>
<evidence type="ECO:0000313" key="9">
    <source>
        <dbReference type="EMBL" id="MCK0196948.1"/>
    </source>
</evidence>
<dbReference type="EMBL" id="JALKCH010000005">
    <property type="protein sequence ID" value="MCK0196948.1"/>
    <property type="molecule type" value="Genomic_DNA"/>
</dbReference>
<dbReference type="InterPro" id="IPR000515">
    <property type="entry name" value="MetI-like"/>
</dbReference>
<organism evidence="9 10">
    <name type="scientific">Ancylobacter crimeensis</name>
    <dbReference type="NCBI Taxonomy" id="2579147"/>
    <lineage>
        <taxon>Bacteria</taxon>
        <taxon>Pseudomonadati</taxon>
        <taxon>Pseudomonadota</taxon>
        <taxon>Alphaproteobacteria</taxon>
        <taxon>Hyphomicrobiales</taxon>
        <taxon>Xanthobacteraceae</taxon>
        <taxon>Ancylobacter</taxon>
    </lineage>
</organism>
<keyword evidence="3" id="KW-1003">Cell membrane</keyword>
<evidence type="ECO:0000256" key="2">
    <source>
        <dbReference type="ARBA" id="ARBA00022448"/>
    </source>
</evidence>
<sequence>MSHVEGLPLTRGVPQRADTRLRIRRQGRWLLGLLVPAGAALAWELAVRAGLANGRLMPPPSVLGATLLDLAQGGDLALHIRATLARMAAGFALGVLAGTALGVLTGTFAGVRAALDPTLQALRAIPSIAWVPLFILWFGIFEASKIMLIAVGVAFPVYLGTLGAIRTVDRRIVEVGRSFRLGRLALARRILFPAVLPHYVVALRSGLGLGWMFVVAAEFMGASEGLGYLLVDGQQLGKPAQILAAILVFALLGKLTDTLLVAAAAPFLRWQDVAQDVVPGEPPRRREPC</sequence>
<keyword evidence="5 7" id="KW-1133">Transmembrane helix</keyword>
<reference evidence="9 10" key="1">
    <citation type="submission" date="2022-04" db="EMBL/GenBank/DDBJ databases">
        <authorList>
            <person name="Grouzdev D.S."/>
            <person name="Pantiukh K.S."/>
            <person name="Krutkina M.S."/>
        </authorList>
    </citation>
    <scope>NUCLEOTIDE SEQUENCE [LARGE SCALE GENOMIC DNA]</scope>
    <source>
        <strain evidence="9 10">6x-1</strain>
    </source>
</reference>
<evidence type="ECO:0000256" key="3">
    <source>
        <dbReference type="ARBA" id="ARBA00022475"/>
    </source>
</evidence>
<dbReference type="InterPro" id="IPR035906">
    <property type="entry name" value="MetI-like_sf"/>
</dbReference>
<dbReference type="RefSeq" id="WP_247028476.1">
    <property type="nucleotide sequence ID" value="NZ_JALKCH010000005.1"/>
</dbReference>
<evidence type="ECO:0000256" key="7">
    <source>
        <dbReference type="RuleBase" id="RU363032"/>
    </source>
</evidence>
<evidence type="ECO:0000256" key="6">
    <source>
        <dbReference type="ARBA" id="ARBA00023136"/>
    </source>
</evidence>
<dbReference type="CDD" id="cd06261">
    <property type="entry name" value="TM_PBP2"/>
    <property type="match status" value="1"/>
</dbReference>
<keyword evidence="10" id="KW-1185">Reference proteome</keyword>
<comment type="caution">
    <text evidence="9">The sequence shown here is derived from an EMBL/GenBank/DDBJ whole genome shotgun (WGS) entry which is preliminary data.</text>
</comment>
<keyword evidence="6 7" id="KW-0472">Membrane</keyword>
<proteinExistence type="inferred from homology"/>
<feature type="transmembrane region" description="Helical" evidence="7">
    <location>
        <begin position="88"/>
        <end position="109"/>
    </location>
</feature>
<evidence type="ECO:0000313" key="10">
    <source>
        <dbReference type="Proteomes" id="UP001203284"/>
    </source>
</evidence>
<feature type="transmembrane region" description="Helical" evidence="7">
    <location>
        <begin position="146"/>
        <end position="165"/>
    </location>
</feature>
<feature type="transmembrane region" description="Helical" evidence="7">
    <location>
        <begin position="29"/>
        <end position="51"/>
    </location>
</feature>
<dbReference type="Gene3D" id="1.10.3720.10">
    <property type="entry name" value="MetI-like"/>
    <property type="match status" value="1"/>
</dbReference>
<feature type="transmembrane region" description="Helical" evidence="7">
    <location>
        <begin position="209"/>
        <end position="231"/>
    </location>
</feature>
<comment type="similarity">
    <text evidence="7">Belongs to the binding-protein-dependent transport system permease family.</text>
</comment>
<dbReference type="PANTHER" id="PTHR30151:SF39">
    <property type="entry name" value="ABC TRANSPORTER PERMEASE PROTEIN"/>
    <property type="match status" value="1"/>
</dbReference>
<name>A0ABT0DAF6_9HYPH</name>
<protein>
    <submittedName>
        <fullName evidence="9">ABC transporter permease</fullName>
    </submittedName>
</protein>
<evidence type="ECO:0000256" key="1">
    <source>
        <dbReference type="ARBA" id="ARBA00004651"/>
    </source>
</evidence>
<feature type="domain" description="ABC transmembrane type-1" evidence="8">
    <location>
        <begin position="80"/>
        <end position="260"/>
    </location>
</feature>
<feature type="transmembrane region" description="Helical" evidence="7">
    <location>
        <begin position="243"/>
        <end position="268"/>
    </location>
</feature>
<feature type="transmembrane region" description="Helical" evidence="7">
    <location>
        <begin position="121"/>
        <end position="140"/>
    </location>
</feature>
<evidence type="ECO:0000256" key="4">
    <source>
        <dbReference type="ARBA" id="ARBA00022692"/>
    </source>
</evidence>
<accession>A0ABT0DAF6</accession>
<keyword evidence="2 7" id="KW-0813">Transport</keyword>
<dbReference type="PROSITE" id="PS50928">
    <property type="entry name" value="ABC_TM1"/>
    <property type="match status" value="1"/>
</dbReference>
<evidence type="ECO:0000259" key="8">
    <source>
        <dbReference type="PROSITE" id="PS50928"/>
    </source>
</evidence>
<keyword evidence="4 7" id="KW-0812">Transmembrane</keyword>
<gene>
    <name evidence="9" type="ORF">MWN34_08480</name>
</gene>